<keyword evidence="8" id="KW-1185">Reference proteome</keyword>
<sequence>MATRQIGLVQASFALALPHVDAVAADFYARLFVLAPETRGLFRGNMGEQGRKLFLTLAMVVDALDAIETILPAAEALAVRHVGYGARDHHYAIVGTALLDALAQTLGPNFDGDTREAWAAAYATLSDHMRAAAARAVPHQAAA</sequence>
<dbReference type="PROSITE" id="PS01033">
    <property type="entry name" value="GLOBIN"/>
    <property type="match status" value="1"/>
</dbReference>
<keyword evidence="2 5" id="KW-0561">Oxygen transport</keyword>
<dbReference type="InterPro" id="IPR009050">
    <property type="entry name" value="Globin-like_sf"/>
</dbReference>
<comment type="caution">
    <text evidence="7">The sequence shown here is derived from an EMBL/GenBank/DDBJ whole genome shotgun (WGS) entry which is preliminary data.</text>
</comment>
<reference evidence="7 8" key="1">
    <citation type="submission" date="2020-06" db="EMBL/GenBank/DDBJ databases">
        <title>Sphingomonas hominis sp. nov., a member of the Sphingomonas, isolated from the hair of a 22-year-old girl.</title>
        <authorList>
            <person name="Zhang D.-F."/>
            <person name="Cui X.-W."/>
        </authorList>
    </citation>
    <scope>NUCLEOTIDE SEQUENCE [LARGE SCALE GENOMIC DNA]</scope>
    <source>
        <strain evidence="7 8">HHU CXW</strain>
    </source>
</reference>
<dbReference type="EMBL" id="JABULH010000001">
    <property type="protein sequence ID" value="NTS63664.1"/>
    <property type="molecule type" value="Genomic_DNA"/>
</dbReference>
<evidence type="ECO:0000256" key="2">
    <source>
        <dbReference type="ARBA" id="ARBA00022621"/>
    </source>
</evidence>
<keyword evidence="5" id="KW-0813">Transport</keyword>
<dbReference type="Gene3D" id="1.10.490.10">
    <property type="entry name" value="Globins"/>
    <property type="match status" value="1"/>
</dbReference>
<dbReference type="PANTHER" id="PTHR43396">
    <property type="entry name" value="FLAVOHEMOPROTEIN"/>
    <property type="match status" value="1"/>
</dbReference>
<evidence type="ECO:0000256" key="5">
    <source>
        <dbReference type="RuleBase" id="RU000356"/>
    </source>
</evidence>
<evidence type="ECO:0000256" key="4">
    <source>
        <dbReference type="ARBA" id="ARBA00023004"/>
    </source>
</evidence>
<accession>A0ABX2JDP5</accession>
<keyword evidence="1 5" id="KW-0349">Heme</keyword>
<evidence type="ECO:0000313" key="7">
    <source>
        <dbReference type="EMBL" id="NTS63664.1"/>
    </source>
</evidence>
<dbReference type="Pfam" id="PF00042">
    <property type="entry name" value="Globin"/>
    <property type="match status" value="1"/>
</dbReference>
<dbReference type="InterPro" id="IPR012292">
    <property type="entry name" value="Globin/Proto"/>
</dbReference>
<dbReference type="PANTHER" id="PTHR43396:SF3">
    <property type="entry name" value="FLAVOHEMOPROTEIN"/>
    <property type="match status" value="1"/>
</dbReference>
<gene>
    <name evidence="7" type="ORF">HRV97_00645</name>
</gene>
<evidence type="ECO:0000259" key="6">
    <source>
        <dbReference type="PROSITE" id="PS01033"/>
    </source>
</evidence>
<evidence type="ECO:0000256" key="3">
    <source>
        <dbReference type="ARBA" id="ARBA00022723"/>
    </source>
</evidence>
<dbReference type="Proteomes" id="UP000621447">
    <property type="component" value="Unassembled WGS sequence"/>
</dbReference>
<organism evidence="7 8">
    <name type="scientific">Sphingomonas hominis</name>
    <dbReference type="NCBI Taxonomy" id="2741495"/>
    <lineage>
        <taxon>Bacteria</taxon>
        <taxon>Pseudomonadati</taxon>
        <taxon>Pseudomonadota</taxon>
        <taxon>Alphaproteobacteria</taxon>
        <taxon>Sphingomonadales</taxon>
        <taxon>Sphingomonadaceae</taxon>
        <taxon>Sphingomonas</taxon>
    </lineage>
</organism>
<keyword evidence="3" id="KW-0479">Metal-binding</keyword>
<evidence type="ECO:0000256" key="1">
    <source>
        <dbReference type="ARBA" id="ARBA00022617"/>
    </source>
</evidence>
<name>A0ABX2JDP5_9SPHN</name>
<keyword evidence="7" id="KW-0675">Receptor</keyword>
<dbReference type="PRINTS" id="PR01907">
    <property type="entry name" value="WORMGLOBIN"/>
</dbReference>
<dbReference type="SUPFAM" id="SSF46458">
    <property type="entry name" value="Globin-like"/>
    <property type="match status" value="1"/>
</dbReference>
<evidence type="ECO:0000313" key="8">
    <source>
        <dbReference type="Proteomes" id="UP000621447"/>
    </source>
</evidence>
<dbReference type="InterPro" id="IPR000971">
    <property type="entry name" value="Globin"/>
</dbReference>
<feature type="domain" description="Globin" evidence="6">
    <location>
        <begin position="1"/>
        <end position="134"/>
    </location>
</feature>
<comment type="similarity">
    <text evidence="5">Belongs to the globin family.</text>
</comment>
<keyword evidence="4" id="KW-0408">Iron</keyword>
<protein>
    <submittedName>
        <fullName evidence="7">Hemin receptor</fullName>
    </submittedName>
</protein>
<proteinExistence type="inferred from homology"/>